<keyword evidence="2" id="KW-1185">Reference proteome</keyword>
<dbReference type="STRING" id="321763.SAMN04488692_12722"/>
<sequence length="324" mass="38811">MDNIADNKILEICKEKNINISSYEKIKGKGNLYKITAENDNKYVIKKADKNSLFKNLKIINESHMYYNLYKQDDLPFELLKIEDTNYKDYIIFEYLDGKFHLHNIEIEINRQIDIFFSLQTLPIKNNFINSMPKYSEIFINIKFSPLYKTIRRILKGKIFRSLSLRENFKLIKVIFSCLVFPPKSNNKFIIHNDAQNIAKDKNDKKYLYDLETAIITRNILYLFIDVIHLAINQKAKNIKINYEIIIEFIKKYKKSDINVLENHDISQMIRFALIERFVHLIVSDKTIEKKKNMYIEFLRNVVLDFNKYKNWLQNNFGDIEVKE</sequence>
<organism evidence="1 2">
    <name type="scientific">Halarsenatibacter silvermanii</name>
    <dbReference type="NCBI Taxonomy" id="321763"/>
    <lineage>
        <taxon>Bacteria</taxon>
        <taxon>Bacillati</taxon>
        <taxon>Bacillota</taxon>
        <taxon>Clostridia</taxon>
        <taxon>Halanaerobiales</taxon>
        <taxon>Halarsenatibacteraceae</taxon>
        <taxon>Halarsenatibacter</taxon>
    </lineage>
</organism>
<name>A0A1G9SAW5_9FIRM</name>
<reference evidence="1 2" key="1">
    <citation type="submission" date="2016-10" db="EMBL/GenBank/DDBJ databases">
        <authorList>
            <person name="de Groot N.N."/>
        </authorList>
    </citation>
    <scope>NUCLEOTIDE SEQUENCE [LARGE SCALE GENOMIC DNA]</scope>
    <source>
        <strain evidence="1 2">SLAS-1</strain>
    </source>
</reference>
<evidence type="ECO:0000313" key="1">
    <source>
        <dbReference type="EMBL" id="SDM32532.1"/>
    </source>
</evidence>
<protein>
    <submittedName>
        <fullName evidence="1">Uncharacterized protein</fullName>
    </submittedName>
</protein>
<dbReference type="Proteomes" id="UP000199476">
    <property type="component" value="Unassembled WGS sequence"/>
</dbReference>
<dbReference type="AlphaFoldDB" id="A0A1G9SAW5"/>
<accession>A0A1G9SAW5</accession>
<proteinExistence type="predicted"/>
<dbReference type="EMBL" id="FNGO01000027">
    <property type="protein sequence ID" value="SDM32532.1"/>
    <property type="molecule type" value="Genomic_DNA"/>
</dbReference>
<evidence type="ECO:0000313" key="2">
    <source>
        <dbReference type="Proteomes" id="UP000199476"/>
    </source>
</evidence>
<dbReference type="RefSeq" id="WP_089761811.1">
    <property type="nucleotide sequence ID" value="NZ_FNGO01000027.1"/>
</dbReference>
<gene>
    <name evidence="1" type="ORF">SAMN04488692_12722</name>
</gene>